<evidence type="ECO:0000313" key="4">
    <source>
        <dbReference type="Proteomes" id="UP000020595"/>
    </source>
</evidence>
<dbReference type="Proteomes" id="UP000020595">
    <property type="component" value="Unassembled WGS sequence"/>
</dbReference>
<dbReference type="AlphaFoldDB" id="A0A009IQY5"/>
<sequence>MLQGFIVLLAVVTFVLMAADPRDSGAQATQSAWQKTQAADMTKSQKKTNNDADFI</sequence>
<evidence type="ECO:0000256" key="2">
    <source>
        <dbReference type="SAM" id="SignalP"/>
    </source>
</evidence>
<name>A0A009IQY5_ACIB9</name>
<feature type="compositionally biased region" description="Polar residues" evidence="1">
    <location>
        <begin position="26"/>
        <end position="39"/>
    </location>
</feature>
<proteinExistence type="predicted"/>
<dbReference type="EMBL" id="JEWH01000014">
    <property type="protein sequence ID" value="EXB06233.1"/>
    <property type="molecule type" value="Genomic_DNA"/>
</dbReference>
<comment type="caution">
    <text evidence="3">The sequence shown here is derived from an EMBL/GenBank/DDBJ whole genome shotgun (WGS) entry which is preliminary data.</text>
</comment>
<keyword evidence="2" id="KW-0732">Signal</keyword>
<evidence type="ECO:0000313" key="3">
    <source>
        <dbReference type="EMBL" id="EXB06233.1"/>
    </source>
</evidence>
<feature type="chain" id="PRO_5001446741" evidence="2">
    <location>
        <begin position="19"/>
        <end position="55"/>
    </location>
</feature>
<protein>
    <submittedName>
        <fullName evidence="3">Uncharacterized protein</fullName>
    </submittedName>
</protein>
<feature type="signal peptide" evidence="2">
    <location>
        <begin position="1"/>
        <end position="18"/>
    </location>
</feature>
<dbReference type="PATRIC" id="fig|1310613.3.peg.1451"/>
<organism evidence="3 4">
    <name type="scientific">Acinetobacter baumannii (strain 1295743)</name>
    <dbReference type="NCBI Taxonomy" id="1310613"/>
    <lineage>
        <taxon>Bacteria</taxon>
        <taxon>Pseudomonadati</taxon>
        <taxon>Pseudomonadota</taxon>
        <taxon>Gammaproteobacteria</taxon>
        <taxon>Moraxellales</taxon>
        <taxon>Moraxellaceae</taxon>
        <taxon>Acinetobacter</taxon>
        <taxon>Acinetobacter calcoaceticus/baumannii complex</taxon>
    </lineage>
</organism>
<gene>
    <name evidence="3" type="ORF">J512_1510</name>
</gene>
<reference evidence="3 4" key="1">
    <citation type="submission" date="2014-02" db="EMBL/GenBank/DDBJ databases">
        <title>Comparative genomics and transcriptomics to identify genetic mechanisms underlying the emergence of carbapenem resistant Acinetobacter baumannii (CRAb).</title>
        <authorList>
            <person name="Harris A.D."/>
            <person name="Johnson K.J."/>
            <person name="George J."/>
            <person name="Shefchek K."/>
            <person name="Daugherty S.C."/>
            <person name="Parankush S."/>
            <person name="Sadzewicz L."/>
            <person name="Tallon L."/>
            <person name="Sengamalay N."/>
            <person name="Hazen T.H."/>
            <person name="Rasko D.A."/>
        </authorList>
    </citation>
    <scope>NUCLEOTIDE SEQUENCE [LARGE SCALE GENOMIC DNA]</scope>
    <source>
        <strain evidence="3 4">1295743</strain>
    </source>
</reference>
<dbReference type="RefSeq" id="WP_005137698.1">
    <property type="nucleotide sequence ID" value="NZ_JEWH01000014.1"/>
</dbReference>
<feature type="region of interest" description="Disordered" evidence="1">
    <location>
        <begin position="26"/>
        <end position="55"/>
    </location>
</feature>
<evidence type="ECO:0000256" key="1">
    <source>
        <dbReference type="SAM" id="MobiDB-lite"/>
    </source>
</evidence>
<accession>A0A009IQY5</accession>